<organism evidence="2 3">
    <name type="scientific">Dreissena polymorpha</name>
    <name type="common">Zebra mussel</name>
    <name type="synonym">Mytilus polymorpha</name>
    <dbReference type="NCBI Taxonomy" id="45954"/>
    <lineage>
        <taxon>Eukaryota</taxon>
        <taxon>Metazoa</taxon>
        <taxon>Spiralia</taxon>
        <taxon>Lophotrochozoa</taxon>
        <taxon>Mollusca</taxon>
        <taxon>Bivalvia</taxon>
        <taxon>Autobranchia</taxon>
        <taxon>Heteroconchia</taxon>
        <taxon>Euheterodonta</taxon>
        <taxon>Imparidentia</taxon>
        <taxon>Neoheterodontei</taxon>
        <taxon>Myida</taxon>
        <taxon>Dreissenoidea</taxon>
        <taxon>Dreissenidae</taxon>
        <taxon>Dreissena</taxon>
    </lineage>
</organism>
<comment type="caution">
    <text evidence="2">The sequence shown here is derived from an EMBL/GenBank/DDBJ whole genome shotgun (WGS) entry which is preliminary data.</text>
</comment>
<reference evidence="2" key="2">
    <citation type="submission" date="2020-11" db="EMBL/GenBank/DDBJ databases">
        <authorList>
            <person name="McCartney M.A."/>
            <person name="Auch B."/>
            <person name="Kono T."/>
            <person name="Mallez S."/>
            <person name="Becker A."/>
            <person name="Gohl D.M."/>
            <person name="Silverstein K.A.T."/>
            <person name="Koren S."/>
            <person name="Bechman K.B."/>
            <person name="Herman A."/>
            <person name="Abrahante J.E."/>
            <person name="Garbe J."/>
        </authorList>
    </citation>
    <scope>NUCLEOTIDE SEQUENCE</scope>
    <source>
        <strain evidence="2">Duluth1</strain>
        <tissue evidence="2">Whole animal</tissue>
    </source>
</reference>
<dbReference type="AlphaFoldDB" id="A0A9D4FVW4"/>
<feature type="chain" id="PRO_5039490939" evidence="1">
    <location>
        <begin position="20"/>
        <end position="99"/>
    </location>
</feature>
<name>A0A9D4FVW4_DREPO</name>
<evidence type="ECO:0000256" key="1">
    <source>
        <dbReference type="SAM" id="SignalP"/>
    </source>
</evidence>
<reference evidence="2" key="1">
    <citation type="journal article" date="2019" name="bioRxiv">
        <title>The Genome of the Zebra Mussel, Dreissena polymorpha: A Resource for Invasive Species Research.</title>
        <authorList>
            <person name="McCartney M.A."/>
            <person name="Auch B."/>
            <person name="Kono T."/>
            <person name="Mallez S."/>
            <person name="Zhang Y."/>
            <person name="Obille A."/>
            <person name="Becker A."/>
            <person name="Abrahante J.E."/>
            <person name="Garbe J."/>
            <person name="Badalamenti J.P."/>
            <person name="Herman A."/>
            <person name="Mangelson H."/>
            <person name="Liachko I."/>
            <person name="Sullivan S."/>
            <person name="Sone E.D."/>
            <person name="Koren S."/>
            <person name="Silverstein K.A.T."/>
            <person name="Beckman K.B."/>
            <person name="Gohl D.M."/>
        </authorList>
    </citation>
    <scope>NUCLEOTIDE SEQUENCE</scope>
    <source>
        <strain evidence="2">Duluth1</strain>
        <tissue evidence="2">Whole animal</tissue>
    </source>
</reference>
<feature type="signal peptide" evidence="1">
    <location>
        <begin position="1"/>
        <end position="19"/>
    </location>
</feature>
<dbReference type="Proteomes" id="UP000828390">
    <property type="component" value="Unassembled WGS sequence"/>
</dbReference>
<dbReference type="EMBL" id="JAIWYP010000006">
    <property type="protein sequence ID" value="KAH3805321.1"/>
    <property type="molecule type" value="Genomic_DNA"/>
</dbReference>
<keyword evidence="3" id="KW-1185">Reference proteome</keyword>
<accession>A0A9D4FVW4</accession>
<keyword evidence="1" id="KW-0732">Signal</keyword>
<proteinExistence type="predicted"/>
<gene>
    <name evidence="2" type="ORF">DPMN_133621</name>
</gene>
<sequence length="99" mass="11616">MRDPLRFWIVVFMIGTSFSLEPSCPICSKYDFVEQLLERVIRNEFALKDALDKITATHSKVVDTLKKIDEKEMTLNESIKSLRISIEWAYLDEIMTLTR</sequence>
<protein>
    <submittedName>
        <fullName evidence="2">Uncharacterized protein</fullName>
    </submittedName>
</protein>
<evidence type="ECO:0000313" key="2">
    <source>
        <dbReference type="EMBL" id="KAH3805321.1"/>
    </source>
</evidence>
<evidence type="ECO:0000313" key="3">
    <source>
        <dbReference type="Proteomes" id="UP000828390"/>
    </source>
</evidence>